<dbReference type="HOGENOM" id="CLU_2399507_0_0_1"/>
<accession>E9DI10</accession>
<keyword evidence="1" id="KW-0472">Membrane</keyword>
<name>E9DI10_COCPS</name>
<dbReference type="Proteomes" id="UP000002497">
    <property type="component" value="Unassembled WGS sequence"/>
</dbReference>
<evidence type="ECO:0000313" key="2">
    <source>
        <dbReference type="EMBL" id="EFW13806.1"/>
    </source>
</evidence>
<organism evidence="3">
    <name type="scientific">Coccidioides posadasii (strain RMSCC 757 / Silveira)</name>
    <name type="common">Valley fever fungus</name>
    <dbReference type="NCBI Taxonomy" id="443226"/>
    <lineage>
        <taxon>Eukaryota</taxon>
        <taxon>Fungi</taxon>
        <taxon>Dikarya</taxon>
        <taxon>Ascomycota</taxon>
        <taxon>Pezizomycotina</taxon>
        <taxon>Eurotiomycetes</taxon>
        <taxon>Eurotiomycetidae</taxon>
        <taxon>Onygenales</taxon>
        <taxon>Onygenaceae</taxon>
        <taxon>Coccidioides</taxon>
    </lineage>
</organism>
<keyword evidence="1" id="KW-1133">Transmembrane helix</keyword>
<feature type="transmembrane region" description="Helical" evidence="1">
    <location>
        <begin position="74"/>
        <end position="92"/>
    </location>
</feature>
<proteinExistence type="predicted"/>
<dbReference type="EMBL" id="GL636510">
    <property type="protein sequence ID" value="EFW13806.1"/>
    <property type="molecule type" value="Genomic_DNA"/>
</dbReference>
<evidence type="ECO:0000256" key="1">
    <source>
        <dbReference type="SAM" id="Phobius"/>
    </source>
</evidence>
<feature type="transmembrane region" description="Helical" evidence="1">
    <location>
        <begin position="48"/>
        <end position="67"/>
    </location>
</feature>
<reference evidence="3" key="2">
    <citation type="submission" date="2010-03" db="EMBL/GenBank/DDBJ databases">
        <title>The genome sequence of Coccidioides posadasii strain Silveira.</title>
        <authorList>
            <consortium name="The Broad Institute Genome Sequencing Center for Infectious Disease"/>
            <person name="Neafsey D."/>
            <person name="Orbach M."/>
            <person name="Henn M.R."/>
            <person name="Cole G.T."/>
            <person name="Galgiani J."/>
            <person name="Gardner M.J."/>
            <person name="Kirkland T.N."/>
            <person name="Taylor J.W."/>
            <person name="Young S.K."/>
            <person name="Zeng Q."/>
            <person name="Koehrsen M."/>
            <person name="Alvarado L."/>
            <person name="Berlin A."/>
            <person name="Borenstein D."/>
            <person name="Chapman S.B."/>
            <person name="Chen Z."/>
            <person name="Engels R."/>
            <person name="Freedman E."/>
            <person name="Gellesch M."/>
            <person name="Goldberg J."/>
            <person name="Griggs A."/>
            <person name="Gujja S."/>
            <person name="Heilman E."/>
            <person name="Heiman D."/>
            <person name="Howarth C."/>
            <person name="Jen D."/>
            <person name="Larson L."/>
            <person name="Mehta T."/>
            <person name="Neiman D."/>
            <person name="Park D."/>
            <person name="Pearson M."/>
            <person name="Richards J."/>
            <person name="Roberts A."/>
            <person name="Saif S."/>
            <person name="Shea T."/>
            <person name="Shenoy N."/>
            <person name="Sisk P."/>
            <person name="Stolte C."/>
            <person name="Sykes S."/>
            <person name="Walk T."/>
            <person name="White J."/>
            <person name="Yandava C."/>
            <person name="Haas B."/>
            <person name="Nusbaum C."/>
            <person name="Birren B."/>
        </authorList>
    </citation>
    <scope>NUCLEOTIDE SEQUENCE [LARGE SCALE GENOMIC DNA]</scope>
    <source>
        <strain evidence="3">RMSCC 757 / Silveira</strain>
    </source>
</reference>
<evidence type="ECO:0000313" key="3">
    <source>
        <dbReference type="Proteomes" id="UP000002497"/>
    </source>
</evidence>
<keyword evidence="3" id="KW-1185">Reference proteome</keyword>
<sequence length="93" mass="10926">MCPCSQCSRWSHQICRYPIYPSFPADEKGTHVCIMYFLKIFGSYQFSFFWWAFFTCINGHALLSICFIHSSVQYLFSFSFSFSFLFFCVIGGI</sequence>
<dbReference type="VEuPathDB" id="FungiDB:CPSG_09459"/>
<gene>
    <name evidence="2" type="ORF">CPSG_09459</name>
</gene>
<reference evidence="3" key="1">
    <citation type="journal article" date="2010" name="Genome Res.">
        <title>Population genomic sequencing of Coccidioides fungi reveals recent hybridization and transposon control.</title>
        <authorList>
            <person name="Neafsey D.E."/>
            <person name="Barker B.M."/>
            <person name="Sharpton T.J."/>
            <person name="Stajich J.E."/>
            <person name="Park D.J."/>
            <person name="Whiston E."/>
            <person name="Hung C.-Y."/>
            <person name="McMahan C."/>
            <person name="White J."/>
            <person name="Sykes S."/>
            <person name="Heiman D."/>
            <person name="Young S."/>
            <person name="Zeng Q."/>
            <person name="Abouelleil A."/>
            <person name="Aftuck L."/>
            <person name="Bessette D."/>
            <person name="Brown A."/>
            <person name="FitzGerald M."/>
            <person name="Lui A."/>
            <person name="Macdonald J.P."/>
            <person name="Priest M."/>
            <person name="Orbach M.J."/>
            <person name="Galgiani J.N."/>
            <person name="Kirkland T.N."/>
            <person name="Cole G.T."/>
            <person name="Birren B.W."/>
            <person name="Henn M.R."/>
            <person name="Taylor J.W."/>
            <person name="Rounsley S.D."/>
        </authorList>
    </citation>
    <scope>NUCLEOTIDE SEQUENCE [LARGE SCALE GENOMIC DNA]</scope>
    <source>
        <strain evidence="3">RMSCC 757 / Silveira</strain>
    </source>
</reference>
<keyword evidence="1" id="KW-0812">Transmembrane</keyword>
<protein>
    <submittedName>
        <fullName evidence="2">Uncharacterized protein</fullName>
    </submittedName>
</protein>
<dbReference type="AlphaFoldDB" id="E9DI10"/>